<dbReference type="AlphaFoldDB" id="A0A0A9AWE6"/>
<proteinExistence type="predicted"/>
<organism evidence="1">
    <name type="scientific">Arundo donax</name>
    <name type="common">Giant reed</name>
    <name type="synonym">Donax arundinaceus</name>
    <dbReference type="NCBI Taxonomy" id="35708"/>
    <lineage>
        <taxon>Eukaryota</taxon>
        <taxon>Viridiplantae</taxon>
        <taxon>Streptophyta</taxon>
        <taxon>Embryophyta</taxon>
        <taxon>Tracheophyta</taxon>
        <taxon>Spermatophyta</taxon>
        <taxon>Magnoliopsida</taxon>
        <taxon>Liliopsida</taxon>
        <taxon>Poales</taxon>
        <taxon>Poaceae</taxon>
        <taxon>PACMAD clade</taxon>
        <taxon>Arundinoideae</taxon>
        <taxon>Arundineae</taxon>
        <taxon>Arundo</taxon>
    </lineage>
</organism>
<accession>A0A0A9AWE6</accession>
<evidence type="ECO:0000313" key="1">
    <source>
        <dbReference type="EMBL" id="JAD53225.1"/>
    </source>
</evidence>
<protein>
    <submittedName>
        <fullName evidence="1">Uncharacterized protein</fullName>
    </submittedName>
</protein>
<dbReference type="EMBL" id="GBRH01244670">
    <property type="protein sequence ID" value="JAD53225.1"/>
    <property type="molecule type" value="Transcribed_RNA"/>
</dbReference>
<reference evidence="1" key="2">
    <citation type="journal article" date="2015" name="Data Brief">
        <title>Shoot transcriptome of the giant reed, Arundo donax.</title>
        <authorList>
            <person name="Barrero R.A."/>
            <person name="Guerrero F.D."/>
            <person name="Moolhuijzen P."/>
            <person name="Goolsby J.A."/>
            <person name="Tidwell J."/>
            <person name="Bellgard S.E."/>
            <person name="Bellgard M.I."/>
        </authorList>
    </citation>
    <scope>NUCLEOTIDE SEQUENCE</scope>
    <source>
        <tissue evidence="1">Shoot tissue taken approximately 20 cm above the soil surface</tissue>
    </source>
</reference>
<name>A0A0A9AWE6_ARUDO</name>
<sequence>MNGSTSALNSGRLHAVTIRIRFRCRIRFSTWHSRLKLLVEFPDCSCSTFTATMVPSRSVPRYTLP</sequence>
<reference evidence="1" key="1">
    <citation type="submission" date="2014-09" db="EMBL/GenBank/DDBJ databases">
        <authorList>
            <person name="Magalhaes I.L.F."/>
            <person name="Oliveira U."/>
            <person name="Santos F.R."/>
            <person name="Vidigal T.H.D.A."/>
            <person name="Brescovit A.D."/>
            <person name="Santos A.J."/>
        </authorList>
    </citation>
    <scope>NUCLEOTIDE SEQUENCE</scope>
    <source>
        <tissue evidence="1">Shoot tissue taken approximately 20 cm above the soil surface</tissue>
    </source>
</reference>